<keyword evidence="3" id="KW-1185">Reference proteome</keyword>
<comment type="caution">
    <text evidence="2">The sequence shown here is derived from an EMBL/GenBank/DDBJ whole genome shotgun (WGS) entry which is preliminary data.</text>
</comment>
<sequence length="220" mass="24473">MSSKLISLIYSIKDRSPLPRKSQPNPRDGPMYYRPGITMGRHLEEFAGFKDAKDRSFEQLIYSTLHGSSAASEPLLQPQRETSKMSAGLKKPATLSVPGSRPVRAVPSQEKVSIDDYMKMLQYEHLDDIRKSMISGPAVSQKRKREEEEEEEDVGKESKQKNKSVNTPRCKRSNGGDQKKRKTGLNFSCGMRRTVASHQAGTITNVIGHLGSLIPGPNGM</sequence>
<accession>A0A364MY08</accession>
<evidence type="ECO:0000313" key="2">
    <source>
        <dbReference type="EMBL" id="RAR06808.1"/>
    </source>
</evidence>
<feature type="region of interest" description="Disordered" evidence="1">
    <location>
        <begin position="68"/>
        <end position="108"/>
    </location>
</feature>
<evidence type="ECO:0000256" key="1">
    <source>
        <dbReference type="SAM" id="MobiDB-lite"/>
    </source>
</evidence>
<organism evidence="2 3">
    <name type="scientific">Stemphylium lycopersici</name>
    <name type="common">Tomato gray leaf spot disease fungus</name>
    <name type="synonym">Thyrospora lycopersici</name>
    <dbReference type="NCBI Taxonomy" id="183478"/>
    <lineage>
        <taxon>Eukaryota</taxon>
        <taxon>Fungi</taxon>
        <taxon>Dikarya</taxon>
        <taxon>Ascomycota</taxon>
        <taxon>Pezizomycotina</taxon>
        <taxon>Dothideomycetes</taxon>
        <taxon>Pleosporomycetidae</taxon>
        <taxon>Pleosporales</taxon>
        <taxon>Pleosporineae</taxon>
        <taxon>Pleosporaceae</taxon>
        <taxon>Stemphylium</taxon>
    </lineage>
</organism>
<dbReference type="EMBL" id="QGDH01000109">
    <property type="protein sequence ID" value="RAR06808.1"/>
    <property type="molecule type" value="Genomic_DNA"/>
</dbReference>
<dbReference type="Proteomes" id="UP000249619">
    <property type="component" value="Unassembled WGS sequence"/>
</dbReference>
<reference evidence="3" key="1">
    <citation type="submission" date="2018-05" db="EMBL/GenBank/DDBJ databases">
        <title>Draft genome sequence of Stemphylium lycopersici strain CIDEFI 213.</title>
        <authorList>
            <person name="Medina R."/>
            <person name="Franco M.E.E."/>
            <person name="Lucentini C.G."/>
            <person name="Saparrat M.C.N."/>
            <person name="Balatti P.A."/>
        </authorList>
    </citation>
    <scope>NUCLEOTIDE SEQUENCE [LARGE SCALE GENOMIC DNA]</scope>
    <source>
        <strain evidence="3">CIDEFI 213</strain>
    </source>
</reference>
<dbReference type="AlphaFoldDB" id="A0A364MY08"/>
<gene>
    <name evidence="2" type="ORF">DDE83_006748</name>
</gene>
<name>A0A364MY08_STELY</name>
<protein>
    <submittedName>
        <fullName evidence="2">Uncharacterized protein</fullName>
    </submittedName>
</protein>
<proteinExistence type="predicted"/>
<evidence type="ECO:0000313" key="3">
    <source>
        <dbReference type="Proteomes" id="UP000249619"/>
    </source>
</evidence>
<feature type="region of interest" description="Disordered" evidence="1">
    <location>
        <begin position="132"/>
        <end position="186"/>
    </location>
</feature>